<dbReference type="PANTHER" id="PTHR46062:SF3">
    <property type="entry name" value="STEROL REGULATORY ELEMENT-BINDING PROTEIN 2"/>
    <property type="match status" value="1"/>
</dbReference>
<evidence type="ECO:0000256" key="24">
    <source>
        <dbReference type="SAM" id="Coils"/>
    </source>
</evidence>
<dbReference type="PROSITE" id="PS50888">
    <property type="entry name" value="BHLH"/>
    <property type="match status" value="1"/>
</dbReference>
<dbReference type="GO" id="GO:0046983">
    <property type="term" value="F:protein dimerization activity"/>
    <property type="evidence" value="ECO:0007669"/>
    <property type="project" value="InterPro"/>
</dbReference>
<evidence type="ECO:0000256" key="16">
    <source>
        <dbReference type="ARBA" id="ARBA00023166"/>
    </source>
</evidence>
<evidence type="ECO:0000256" key="7">
    <source>
        <dbReference type="ARBA" id="ARBA00022824"/>
    </source>
</evidence>
<gene>
    <name evidence="26" type="primary">SREBF2</name>
</gene>
<keyword evidence="12" id="KW-0238">DNA-binding</keyword>
<evidence type="ECO:0000256" key="2">
    <source>
        <dbReference type="ARBA" id="ARBA00004477"/>
    </source>
</evidence>
<dbReference type="GO" id="GO:0008203">
    <property type="term" value="P:cholesterol metabolic process"/>
    <property type="evidence" value="ECO:0007669"/>
    <property type="project" value="UniProtKB-KW"/>
</dbReference>
<comment type="similarity">
    <text evidence="20">Belongs to the SREBP family.</text>
</comment>
<dbReference type="SMART" id="SM00353">
    <property type="entry name" value="HLH"/>
    <property type="match status" value="1"/>
</dbReference>
<organism evidence="26 27">
    <name type="scientific">Scleropages formosus</name>
    <name type="common">Asian bonytongue</name>
    <name type="synonym">Osteoglossum formosum</name>
    <dbReference type="NCBI Taxonomy" id="113540"/>
    <lineage>
        <taxon>Eukaryota</taxon>
        <taxon>Metazoa</taxon>
        <taxon>Chordata</taxon>
        <taxon>Craniata</taxon>
        <taxon>Vertebrata</taxon>
        <taxon>Euteleostomi</taxon>
        <taxon>Actinopterygii</taxon>
        <taxon>Neopterygii</taxon>
        <taxon>Teleostei</taxon>
        <taxon>Osteoglossocephala</taxon>
        <taxon>Osteoglossomorpha</taxon>
        <taxon>Osteoglossiformes</taxon>
        <taxon>Osteoglossidae</taxon>
        <taxon>Scleropages</taxon>
    </lineage>
</organism>
<reference evidence="26 27" key="1">
    <citation type="submission" date="2019-04" db="EMBL/GenBank/DDBJ databases">
        <authorList>
            <consortium name="Wellcome Sanger Institute Data Sharing"/>
        </authorList>
    </citation>
    <scope>NUCLEOTIDE SEQUENCE [LARGE SCALE GENOMIC DNA]</scope>
</reference>
<evidence type="ECO:0000256" key="13">
    <source>
        <dbReference type="ARBA" id="ARBA00023136"/>
    </source>
</evidence>
<keyword evidence="15" id="KW-0804">Transcription</keyword>
<evidence type="ECO:0000313" key="26">
    <source>
        <dbReference type="Ensembl" id="ENSSFOP00015019422.2"/>
    </source>
</evidence>
<keyword evidence="24" id="KW-0175">Coiled coil</keyword>
<evidence type="ECO:0000256" key="8">
    <source>
        <dbReference type="ARBA" id="ARBA00022989"/>
    </source>
</evidence>
<dbReference type="FunFam" id="4.10.280.10:FF:000016">
    <property type="entry name" value="Sterol regulatory element-binding transcription factor 1"/>
    <property type="match status" value="1"/>
</dbReference>
<keyword evidence="16" id="KW-1207">Sterol metabolism</keyword>
<evidence type="ECO:0000256" key="1">
    <source>
        <dbReference type="ARBA" id="ARBA00004123"/>
    </source>
</evidence>
<keyword evidence="6" id="KW-0812">Transmembrane</keyword>
<evidence type="ECO:0000256" key="5">
    <source>
        <dbReference type="ARBA" id="ARBA00022548"/>
    </source>
</evidence>
<feature type="domain" description="BHLH" evidence="25">
    <location>
        <begin position="336"/>
        <end position="386"/>
    </location>
</feature>
<keyword evidence="10" id="KW-0333">Golgi apparatus</keyword>
<evidence type="ECO:0000256" key="3">
    <source>
        <dbReference type="ARBA" id="ARBA00004557"/>
    </source>
</evidence>
<evidence type="ECO:0000256" key="6">
    <source>
        <dbReference type="ARBA" id="ARBA00022692"/>
    </source>
</evidence>
<dbReference type="InterPro" id="IPR036638">
    <property type="entry name" value="HLH_DNA-bd_sf"/>
</dbReference>
<keyword evidence="27" id="KW-1185">Reference proteome</keyword>
<evidence type="ECO:0000256" key="20">
    <source>
        <dbReference type="ARBA" id="ARBA00038460"/>
    </source>
</evidence>
<evidence type="ECO:0000256" key="12">
    <source>
        <dbReference type="ARBA" id="ARBA00023125"/>
    </source>
</evidence>
<reference evidence="26" key="3">
    <citation type="submission" date="2025-09" db="UniProtKB">
        <authorList>
            <consortium name="Ensembl"/>
        </authorList>
    </citation>
    <scope>IDENTIFICATION</scope>
</reference>
<dbReference type="Ensembl" id="ENSSFOT00015019648.2">
    <property type="protein sequence ID" value="ENSSFOP00015019422.2"/>
    <property type="gene ID" value="ENSSFOG00015012504.2"/>
</dbReference>
<dbReference type="GO" id="GO:0005634">
    <property type="term" value="C:nucleus"/>
    <property type="evidence" value="ECO:0007669"/>
    <property type="project" value="UniProtKB-SubCell"/>
</dbReference>
<evidence type="ECO:0000259" key="25">
    <source>
        <dbReference type="PROSITE" id="PS50888"/>
    </source>
</evidence>
<accession>A0A8C9RVQ9</accession>
<evidence type="ECO:0000256" key="19">
    <source>
        <dbReference type="ARBA" id="ARBA00023329"/>
    </source>
</evidence>
<dbReference type="GeneTree" id="ENSGT00940000157339"/>
<dbReference type="GO" id="GO:0010886">
    <property type="term" value="P:positive regulation of cholesterol storage"/>
    <property type="evidence" value="ECO:0007669"/>
    <property type="project" value="TreeGrafter"/>
</dbReference>
<name>A0A8C9RVQ9_SCLFO</name>
<keyword evidence="18" id="KW-0539">Nucleus</keyword>
<dbReference type="PANTHER" id="PTHR46062">
    <property type="entry name" value="STEROL REGULATORY ELEMENT-BINDING PROTEIN"/>
    <property type="match status" value="1"/>
</dbReference>
<feature type="coiled-coil region" evidence="24">
    <location>
        <begin position="376"/>
        <end position="403"/>
    </location>
</feature>
<evidence type="ECO:0000256" key="10">
    <source>
        <dbReference type="ARBA" id="ARBA00023034"/>
    </source>
</evidence>
<dbReference type="AlphaFoldDB" id="A0A8C9RVQ9"/>
<evidence type="ECO:0000256" key="17">
    <source>
        <dbReference type="ARBA" id="ARBA00023221"/>
    </source>
</evidence>
<dbReference type="SUPFAM" id="SSF47459">
    <property type="entry name" value="HLH, helix-loop-helix DNA-binding domain"/>
    <property type="match status" value="1"/>
</dbReference>
<evidence type="ECO:0000256" key="9">
    <source>
        <dbReference type="ARBA" id="ARBA00023015"/>
    </source>
</evidence>
<keyword evidence="17" id="KW-0753">Steroid metabolism</keyword>
<keyword evidence="19" id="KW-0968">Cytoplasmic vesicle</keyword>
<evidence type="ECO:0000256" key="23">
    <source>
        <dbReference type="ARBA" id="ARBA00045168"/>
    </source>
</evidence>
<evidence type="ECO:0000256" key="22">
    <source>
        <dbReference type="ARBA" id="ARBA00042214"/>
    </source>
</evidence>
<proteinExistence type="inferred from homology"/>
<dbReference type="Pfam" id="PF00010">
    <property type="entry name" value="HLH"/>
    <property type="match status" value="1"/>
</dbReference>
<dbReference type="Proteomes" id="UP000694397">
    <property type="component" value="Chromosome 20"/>
</dbReference>
<comment type="function">
    <text evidence="23">Precursor of the transcription factor form (Processed sterol regulatory element-binding protein 2), which is embedded in the endoplasmic reticulum membrane. Low sterol concentrations promote processing of this form, releasing the transcription factor form that translocates into the nucleus and activates transcription of genes involved in cholesterol biosynthesis.</text>
</comment>
<evidence type="ECO:0000256" key="4">
    <source>
        <dbReference type="ARBA" id="ARBA00004653"/>
    </source>
</evidence>
<comment type="subcellular location">
    <subcellularLocation>
        <location evidence="3">Cytoplasmic vesicle</location>
        <location evidence="3">COPII-coated vesicle membrane</location>
        <topology evidence="3">Multi-pass membrane protein</topology>
    </subcellularLocation>
    <subcellularLocation>
        <location evidence="2">Endoplasmic reticulum membrane</location>
        <topology evidence="2">Multi-pass membrane protein</topology>
    </subcellularLocation>
    <subcellularLocation>
        <location evidence="4">Golgi apparatus membrane</location>
        <topology evidence="4">Multi-pass membrane protein</topology>
    </subcellularLocation>
    <subcellularLocation>
        <location evidence="1">Nucleus</location>
    </subcellularLocation>
</comment>
<keyword evidence="13" id="KW-0472">Membrane</keyword>
<evidence type="ECO:0000256" key="18">
    <source>
        <dbReference type="ARBA" id="ARBA00023242"/>
    </source>
</evidence>
<dbReference type="OrthoDB" id="2133190at2759"/>
<keyword evidence="14" id="KW-0010">Activator</keyword>
<dbReference type="InterPro" id="IPR011598">
    <property type="entry name" value="bHLH_dom"/>
</dbReference>
<protein>
    <recommendedName>
        <fullName evidence="21">Sterol regulatory element-binding protein 2</fullName>
    </recommendedName>
    <alternativeName>
        <fullName evidence="22">Sterol regulatory element-binding transcription factor 2</fullName>
    </alternativeName>
</protein>
<evidence type="ECO:0000256" key="11">
    <source>
        <dbReference type="ARBA" id="ARBA00023098"/>
    </source>
</evidence>
<sequence length="1131" mass="124294">MDDGRNHLSSAESVDRTLAELGDEFSLGDIDEMLQFVSSQAGDFPAMFEDHCPGGSLRNGGADAEAPSPAVLQSTFPVPRPQCLLISPPQTPVRAVPAKHPKPRPPAMLQPRPQPILPVQPQQIKTIPLQSHGVPVQTQSFPVQTQPLSVHAQAQAQTMMFASSLSRGSQAHFIQNSVLYHQSPSAGFQVLQPQVQNIVTTPPVQPIAFQHHGVLAQAPPTIQTVTQPVQQVLLHQPQIIKTDPLVLTALKPDGTQVLSTVQNPPGITTLTTPIHTTALQVPTLVGGNILTTLPVVVGDGDKVPVQHLPSVTCHSGGVVVSGQDHGGGLVVMKEGERRSSHNVIEKRYRSSINDKIVELRDLVMGNDAKIHKSGVLRKAIDHIKHLQRANRKLRQENLVLKMAKWKNKSVHLIKDMETKPEGFLMSPPASDSGSSPPHQFHPYCVDSEPESPLLKGELTRGDPDSLSSSLGVMDRSRLLLCAFTFLCLSLNPIPSLLGLGEQGAIAWPSLDGGHGPSRTVLGLHIRTQSFAAWLWHLLPWVCMWLLSGVGAVCGCVHVLYLWEPVTPLHSPKSVCFWRHRKQADLHLYRADYAAADASLQTCLSLLSRALPATCVDLACSLCWNLIRYCLFWPAPLRWLVRRTGGRQEWEQSQTSSRDAALVYHRLSQFQLTGKLPKRSSLWGLSVSLSAVNLSESAQGKVSRSEQVEIYVTAALALRVVLGHHLSFLPGYLLSCAHNVACLCNSRPLPDWLRWLFMPLGQEFFLHCDWSVKSANLEEMYTSQRDPANPIVQLHRRFCEKLLERAVQSLCRPLREAKAAADARRYSTGETSGALEFLQLLNSCTAETPANTPSFPSSLTPAIVGDPVCQWWTLVLKAVILWLQGDDDAAVMLLLTDAERMPRALNTLGHPLPKAMYQLCKAVQLSLSTQKNEATLECLSRCDRASRYLHTSISVHRPRAGSLLSKGVEFLACDSLLTLRTMMWQRGNGPWGEMGHASGSQLAGFQGDLSSLRRLGQSYKTAQDKLFLHKTTVRIMAGASPTRTHQMLEHALRRQTQNHSKADGALGERERAHAILLACRHLPLPLLIPPGQCMLLLAEARHMLERVGDRRSLQDCQQILLRLGGGTSIAAS</sequence>
<keyword evidence="7" id="KW-0256">Endoplasmic reticulum</keyword>
<dbReference type="GO" id="GO:0005789">
    <property type="term" value="C:endoplasmic reticulum membrane"/>
    <property type="evidence" value="ECO:0007669"/>
    <property type="project" value="UniProtKB-SubCell"/>
</dbReference>
<dbReference type="Gene3D" id="4.10.280.10">
    <property type="entry name" value="Helix-loop-helix DNA-binding domain"/>
    <property type="match status" value="1"/>
</dbReference>
<evidence type="ECO:0000256" key="21">
    <source>
        <dbReference type="ARBA" id="ARBA00039750"/>
    </source>
</evidence>
<dbReference type="GO" id="GO:0000978">
    <property type="term" value="F:RNA polymerase II cis-regulatory region sequence-specific DNA binding"/>
    <property type="evidence" value="ECO:0007669"/>
    <property type="project" value="TreeGrafter"/>
</dbReference>
<keyword evidence="11" id="KW-0443">Lipid metabolism</keyword>
<evidence type="ECO:0000256" key="15">
    <source>
        <dbReference type="ARBA" id="ARBA00023163"/>
    </source>
</evidence>
<dbReference type="GO" id="GO:0000981">
    <property type="term" value="F:DNA-binding transcription factor activity, RNA polymerase II-specific"/>
    <property type="evidence" value="ECO:0007669"/>
    <property type="project" value="TreeGrafter"/>
</dbReference>
<dbReference type="GO" id="GO:0000139">
    <property type="term" value="C:Golgi membrane"/>
    <property type="evidence" value="ECO:0007669"/>
    <property type="project" value="UniProtKB-SubCell"/>
</dbReference>
<reference evidence="26" key="2">
    <citation type="submission" date="2025-08" db="UniProtKB">
        <authorList>
            <consortium name="Ensembl"/>
        </authorList>
    </citation>
    <scope>IDENTIFICATION</scope>
</reference>
<keyword evidence="9" id="KW-0805">Transcription regulation</keyword>
<evidence type="ECO:0000256" key="14">
    <source>
        <dbReference type="ARBA" id="ARBA00023159"/>
    </source>
</evidence>
<evidence type="ECO:0000313" key="27">
    <source>
        <dbReference type="Proteomes" id="UP000694397"/>
    </source>
</evidence>
<dbReference type="GO" id="GO:0012507">
    <property type="term" value="C:ER to Golgi transport vesicle membrane"/>
    <property type="evidence" value="ECO:0007669"/>
    <property type="project" value="UniProtKB-SubCell"/>
</dbReference>
<keyword evidence="8" id="KW-1133">Transmembrane helix</keyword>
<dbReference type="GO" id="GO:0045944">
    <property type="term" value="P:positive regulation of transcription by RNA polymerase II"/>
    <property type="evidence" value="ECO:0007669"/>
    <property type="project" value="TreeGrafter"/>
</dbReference>
<keyword evidence="5" id="KW-0153">Cholesterol metabolism</keyword>